<accession>A0A0T5P471</accession>
<evidence type="ECO:0000313" key="1">
    <source>
        <dbReference type="EMBL" id="KRS15932.1"/>
    </source>
</evidence>
<keyword evidence="3" id="KW-1185">Reference proteome</keyword>
<reference evidence="2 4" key="2">
    <citation type="submission" date="2018-08" db="EMBL/GenBank/DDBJ databases">
        <title>Genetic Globetrotter - A new plasmid hitch-hiking vast phylogenetic and geographic distances.</title>
        <authorList>
            <person name="Vollmers J."/>
            <person name="Petersen J."/>
        </authorList>
    </citation>
    <scope>NUCLEOTIDE SEQUENCE [LARGE SCALE GENOMIC DNA]</scope>
    <source>
        <strain evidence="2 4">DSM 26383</strain>
    </source>
</reference>
<dbReference type="EMBL" id="CP031598">
    <property type="protein sequence ID" value="QEW27930.1"/>
    <property type="molecule type" value="Genomic_DNA"/>
</dbReference>
<dbReference type="STRING" id="540747.SAMN04488031_1133"/>
<dbReference type="RefSeq" id="WP_057819009.1">
    <property type="nucleotide sequence ID" value="NZ_CP031598.1"/>
</dbReference>
<sequence length="122" mass="14120">METFEDQLSFEMDNSSGQQIMTMANFEFDSTIETVKYEDLIQDYETTFFGGLLDRLGFTDEEVKIGREVFWKNALFGGLKENKPSHVTNGAVAQWETQFTDVMLERFNERFAEPTRALGYTV</sequence>
<dbReference type="KEGG" id="rid:RIdsm_03753"/>
<evidence type="ECO:0000313" key="2">
    <source>
        <dbReference type="EMBL" id="QEW27930.1"/>
    </source>
</evidence>
<dbReference type="Proteomes" id="UP000325785">
    <property type="component" value="Chromosome"/>
</dbReference>
<dbReference type="InterPro" id="IPR027417">
    <property type="entry name" value="P-loop_NTPase"/>
</dbReference>
<dbReference type="Proteomes" id="UP000051401">
    <property type="component" value="Unassembled WGS sequence"/>
</dbReference>
<evidence type="ECO:0000313" key="3">
    <source>
        <dbReference type="Proteomes" id="UP000051401"/>
    </source>
</evidence>
<protein>
    <submittedName>
        <fullName evidence="1">Uncharacterized protein</fullName>
    </submittedName>
</protein>
<name>A0A0T5P471_9RHOB</name>
<organism evidence="1 3">
    <name type="scientific">Roseovarius indicus</name>
    <dbReference type="NCBI Taxonomy" id="540747"/>
    <lineage>
        <taxon>Bacteria</taxon>
        <taxon>Pseudomonadati</taxon>
        <taxon>Pseudomonadota</taxon>
        <taxon>Alphaproteobacteria</taxon>
        <taxon>Rhodobacterales</taxon>
        <taxon>Roseobacteraceae</taxon>
        <taxon>Roseovarius</taxon>
    </lineage>
</organism>
<proteinExistence type="predicted"/>
<dbReference type="AlphaFoldDB" id="A0A0T5P471"/>
<gene>
    <name evidence="2" type="ORF">RIdsm_03753</name>
    <name evidence="1" type="ORF">XM52_20425</name>
</gene>
<dbReference type="PATRIC" id="fig|540747.5.peg.1845"/>
<dbReference type="EMBL" id="LAXI01000017">
    <property type="protein sequence ID" value="KRS15932.1"/>
    <property type="molecule type" value="Genomic_DNA"/>
</dbReference>
<evidence type="ECO:0000313" key="4">
    <source>
        <dbReference type="Proteomes" id="UP000325785"/>
    </source>
</evidence>
<reference evidence="1 3" key="1">
    <citation type="submission" date="2015-04" db="EMBL/GenBank/DDBJ databases">
        <title>The draft genome sequence of Roseovarius indicus B108T.</title>
        <authorList>
            <person name="Li G."/>
            <person name="Lai Q."/>
            <person name="Shao Z."/>
            <person name="Yan P."/>
        </authorList>
    </citation>
    <scope>NUCLEOTIDE SEQUENCE [LARGE SCALE GENOMIC DNA]</scope>
    <source>
        <strain evidence="1 3">B108</strain>
    </source>
</reference>
<dbReference type="Gene3D" id="3.40.50.300">
    <property type="entry name" value="P-loop containing nucleotide triphosphate hydrolases"/>
    <property type="match status" value="1"/>
</dbReference>
<dbReference type="OrthoDB" id="4964299at2"/>
<dbReference type="SUPFAM" id="SSF52540">
    <property type="entry name" value="P-loop containing nucleoside triphosphate hydrolases"/>
    <property type="match status" value="1"/>
</dbReference>